<keyword evidence="1" id="KW-1133">Transmembrane helix</keyword>
<dbReference type="EMBL" id="PYMJ01000031">
    <property type="protein sequence ID" value="PSU45401.1"/>
    <property type="molecule type" value="Genomic_DNA"/>
</dbReference>
<keyword evidence="1" id="KW-0472">Membrane</keyword>
<evidence type="ECO:0000256" key="1">
    <source>
        <dbReference type="SAM" id="Phobius"/>
    </source>
</evidence>
<reference evidence="2 3" key="1">
    <citation type="submission" date="2018-01" db="EMBL/GenBank/DDBJ databases">
        <title>Whole genome sequencing of Histamine producing bacteria.</title>
        <authorList>
            <person name="Butler K."/>
        </authorList>
    </citation>
    <scope>NUCLEOTIDE SEQUENCE [LARGE SCALE GENOMIC DNA]</scope>
    <source>
        <strain evidence="2 3">JCM 12947</strain>
    </source>
</reference>
<keyword evidence="3" id="KW-1185">Reference proteome</keyword>
<accession>A0A2T3J9B5</accession>
<evidence type="ECO:0000313" key="3">
    <source>
        <dbReference type="Proteomes" id="UP000240987"/>
    </source>
</evidence>
<sequence>MKKNANENILVILFLGIIFFALINKYRQFTPDFESPYEARDIYCFITYPKGLLFKAIAQAWQQQTDFCTTKTIT</sequence>
<dbReference type="Proteomes" id="UP000240987">
    <property type="component" value="Unassembled WGS sequence"/>
</dbReference>
<proteinExistence type="predicted"/>
<protein>
    <submittedName>
        <fullName evidence="2">Uncharacterized protein</fullName>
    </submittedName>
</protein>
<comment type="caution">
    <text evidence="2">The sequence shown here is derived from an EMBL/GenBank/DDBJ whole genome shotgun (WGS) entry which is preliminary data.</text>
</comment>
<dbReference type="AlphaFoldDB" id="A0A2T3J9B5"/>
<gene>
    <name evidence="2" type="ORF">C9J12_22830</name>
</gene>
<name>A0A2T3J9B5_9GAMM</name>
<feature type="transmembrane region" description="Helical" evidence="1">
    <location>
        <begin position="6"/>
        <end position="23"/>
    </location>
</feature>
<evidence type="ECO:0000313" key="2">
    <source>
        <dbReference type="EMBL" id="PSU45401.1"/>
    </source>
</evidence>
<keyword evidence="1" id="KW-0812">Transmembrane</keyword>
<organism evidence="2 3">
    <name type="scientific">Photobacterium frigidiphilum</name>
    <dbReference type="NCBI Taxonomy" id="264736"/>
    <lineage>
        <taxon>Bacteria</taxon>
        <taxon>Pseudomonadati</taxon>
        <taxon>Pseudomonadota</taxon>
        <taxon>Gammaproteobacteria</taxon>
        <taxon>Vibrionales</taxon>
        <taxon>Vibrionaceae</taxon>
        <taxon>Photobacterium</taxon>
    </lineage>
</organism>